<evidence type="ECO:0000313" key="1">
    <source>
        <dbReference type="EMBL" id="MCI09254.1"/>
    </source>
</evidence>
<reference evidence="1 2" key="1">
    <citation type="journal article" date="2018" name="Front. Plant Sci.">
        <title>Red Clover (Trifolium pratense) and Zigzag Clover (T. medium) - A Picture of Genomic Similarities and Differences.</title>
        <authorList>
            <person name="Dluhosova J."/>
            <person name="Istvanek J."/>
            <person name="Nedelnik J."/>
            <person name="Repkova J."/>
        </authorList>
    </citation>
    <scope>NUCLEOTIDE SEQUENCE [LARGE SCALE GENOMIC DNA]</scope>
    <source>
        <strain evidence="2">cv. 10/8</strain>
        <tissue evidence="1">Leaf</tissue>
    </source>
</reference>
<name>A0A392PBT3_9FABA</name>
<accession>A0A392PBT3</accession>
<protein>
    <submittedName>
        <fullName evidence="1">Uncharacterized protein</fullName>
    </submittedName>
</protein>
<dbReference type="EMBL" id="LXQA010071956">
    <property type="protein sequence ID" value="MCI09254.1"/>
    <property type="molecule type" value="Genomic_DNA"/>
</dbReference>
<evidence type="ECO:0000313" key="2">
    <source>
        <dbReference type="Proteomes" id="UP000265520"/>
    </source>
</evidence>
<proteinExistence type="predicted"/>
<sequence>VSSSPPPWVYGDHFYCLSYDNDEALNEEVDVLTHYAMTGVLHLPCR</sequence>
<organism evidence="1 2">
    <name type="scientific">Trifolium medium</name>
    <dbReference type="NCBI Taxonomy" id="97028"/>
    <lineage>
        <taxon>Eukaryota</taxon>
        <taxon>Viridiplantae</taxon>
        <taxon>Streptophyta</taxon>
        <taxon>Embryophyta</taxon>
        <taxon>Tracheophyta</taxon>
        <taxon>Spermatophyta</taxon>
        <taxon>Magnoliopsida</taxon>
        <taxon>eudicotyledons</taxon>
        <taxon>Gunneridae</taxon>
        <taxon>Pentapetalae</taxon>
        <taxon>rosids</taxon>
        <taxon>fabids</taxon>
        <taxon>Fabales</taxon>
        <taxon>Fabaceae</taxon>
        <taxon>Papilionoideae</taxon>
        <taxon>50 kb inversion clade</taxon>
        <taxon>NPAAA clade</taxon>
        <taxon>Hologalegina</taxon>
        <taxon>IRL clade</taxon>
        <taxon>Trifolieae</taxon>
        <taxon>Trifolium</taxon>
    </lineage>
</organism>
<feature type="non-terminal residue" evidence="1">
    <location>
        <position position="1"/>
    </location>
</feature>
<comment type="caution">
    <text evidence="1">The sequence shown here is derived from an EMBL/GenBank/DDBJ whole genome shotgun (WGS) entry which is preliminary data.</text>
</comment>
<dbReference type="AlphaFoldDB" id="A0A392PBT3"/>
<dbReference type="Proteomes" id="UP000265520">
    <property type="component" value="Unassembled WGS sequence"/>
</dbReference>
<keyword evidence="2" id="KW-1185">Reference proteome</keyword>